<evidence type="ECO:0000256" key="1">
    <source>
        <dbReference type="SAM" id="MobiDB-lite"/>
    </source>
</evidence>
<feature type="region of interest" description="Disordered" evidence="1">
    <location>
        <begin position="336"/>
        <end position="383"/>
    </location>
</feature>
<dbReference type="HOGENOM" id="CLU_721037_0_0_11"/>
<reference evidence="2 3" key="1">
    <citation type="journal article" date="2015" name="Int. J. Syst. Evol. Microbiol.">
        <title>Revisiting Corynebacterium glyciniphilum (ex Kubota et al., 1972) sp. nov., nom. rev., isolated from putrefied banana.</title>
        <authorList>
            <person name="Al-Dilaimi A."/>
            <person name="Bednarz H."/>
            <person name="Lomker A."/>
            <person name="Niehaus K."/>
            <person name="Kalinowski J."/>
            <person name="Ruckert C."/>
        </authorList>
    </citation>
    <scope>NUCLEOTIDE SEQUENCE [LARGE SCALE GENOMIC DNA]</scope>
    <source>
        <strain evidence="2">AJ 3170</strain>
        <plasmid evidence="3">Plasmid pCgly1</plasmid>
    </source>
</reference>
<keyword evidence="2" id="KW-0614">Plasmid</keyword>
<dbReference type="AlphaFoldDB" id="X5EGI7"/>
<geneLocation type="plasmid" evidence="2 3">
    <name>pCgly1</name>
</geneLocation>
<evidence type="ECO:0008006" key="4">
    <source>
        <dbReference type="Google" id="ProtNLM"/>
    </source>
</evidence>
<name>X5EGI7_9CORY</name>
<dbReference type="KEGG" id="cgy:CGLY_16615"/>
<dbReference type="RefSeq" id="WP_041628659.1">
    <property type="nucleotide sequence ID" value="NZ_CP006843.1"/>
</dbReference>
<sequence>MADGHDNFVPRLTDLLRNAARQADEPPQTTRNRYFRHRLFARLSEEYPDKWVLAGATALEVRIDSPRSTSDLDTITSIAIDEVAEAIETLGESPQDPFDYSVKVPRNIRATEGLKAKITVSYDGKPVERFSVDIEHSVDNGTPPERMAISPTVATGTIADTDTNGLVQSSADHIAAKVAGVSKMTTRTNAEGVTEQVNTHRYHDLADLAMLSDTQSVSMADLVRSLDFQANKHGSEAIPRQLDLPGDDWNPDKWEQARALRPWPADLTIDRALEKAKVLVNPALEHYHADVEHPTGRWSPDDHQWTADIASERDVAQDSTLPGTSGLAAVRDPFAATNPFEARDPYDVNPFDSGRTQSPPQAPDGPLPPPSDPDPGTPRGPEI</sequence>
<dbReference type="Pfam" id="PF08843">
    <property type="entry name" value="AbiEii"/>
    <property type="match status" value="1"/>
</dbReference>
<dbReference type="InterPro" id="IPR014942">
    <property type="entry name" value="AbiEii"/>
</dbReference>
<keyword evidence="3" id="KW-1185">Reference proteome</keyword>
<evidence type="ECO:0000313" key="2">
    <source>
        <dbReference type="EMBL" id="AHW65696.1"/>
    </source>
</evidence>
<protein>
    <recommendedName>
        <fullName evidence="4">Nucleotidyl transferase AbiEii/AbiGii toxin family protein</fullName>
    </recommendedName>
</protein>
<proteinExistence type="predicted"/>
<feature type="compositionally biased region" description="Pro residues" evidence="1">
    <location>
        <begin position="360"/>
        <end position="383"/>
    </location>
</feature>
<dbReference type="EMBL" id="CP006843">
    <property type="protein sequence ID" value="AHW65696.1"/>
    <property type="molecule type" value="Genomic_DNA"/>
</dbReference>
<accession>X5EGI7</accession>
<dbReference type="OrthoDB" id="4084402at2"/>
<dbReference type="Proteomes" id="UP000023703">
    <property type="component" value="Plasmid pCgly1"/>
</dbReference>
<organism evidence="2 3">
    <name type="scientific">Corynebacterium glyciniphilum AJ 3170</name>
    <dbReference type="NCBI Taxonomy" id="1404245"/>
    <lineage>
        <taxon>Bacteria</taxon>
        <taxon>Bacillati</taxon>
        <taxon>Actinomycetota</taxon>
        <taxon>Actinomycetes</taxon>
        <taxon>Mycobacteriales</taxon>
        <taxon>Corynebacteriaceae</taxon>
        <taxon>Corynebacterium</taxon>
    </lineage>
</organism>
<evidence type="ECO:0000313" key="3">
    <source>
        <dbReference type="Proteomes" id="UP000023703"/>
    </source>
</evidence>
<gene>
    <name evidence="2" type="ORF">CGLY_16615</name>
</gene>